<evidence type="ECO:0000256" key="5">
    <source>
        <dbReference type="ARBA" id="ARBA00022792"/>
    </source>
</evidence>
<evidence type="ECO:0000256" key="11">
    <source>
        <dbReference type="SAM" id="MobiDB-lite"/>
    </source>
</evidence>
<gene>
    <name evidence="13" type="primary">COX6AL</name>
</gene>
<dbReference type="Pfam" id="PF02046">
    <property type="entry name" value="COX6A"/>
    <property type="match status" value="1"/>
</dbReference>
<feature type="region of interest" description="Disordered" evidence="11">
    <location>
        <begin position="70"/>
        <end position="96"/>
    </location>
</feature>
<evidence type="ECO:0000256" key="8">
    <source>
        <dbReference type="ARBA" id="ARBA00023128"/>
    </source>
</evidence>
<dbReference type="GO" id="GO:0006123">
    <property type="term" value="P:mitochondrial electron transport, cytochrome c to oxygen"/>
    <property type="evidence" value="ECO:0007669"/>
    <property type="project" value="TreeGrafter"/>
</dbReference>
<evidence type="ECO:0000313" key="13">
    <source>
        <dbReference type="RefSeq" id="XP_017019756.1"/>
    </source>
</evidence>
<evidence type="ECO:0000256" key="6">
    <source>
        <dbReference type="ARBA" id="ARBA00022946"/>
    </source>
</evidence>
<comment type="similarity">
    <text evidence="3 10">Belongs to the cytochrome c oxidase subunit 6A family.</text>
</comment>
<sequence length="96" mass="11052">MPRSRFDFRQMGFGSGNTASLWKRLTFLVAIPAIVLCAVNAFSGHGHQEREPFTKYEYLRRRTKRFPWGDGDRSLFHNADKNALSEGYEDETPPAE</sequence>
<keyword evidence="4" id="KW-0812">Transmembrane</keyword>
<dbReference type="GO" id="GO:0005743">
    <property type="term" value="C:mitochondrial inner membrane"/>
    <property type="evidence" value="ECO:0007669"/>
    <property type="project" value="UniProtKB-SubCell"/>
</dbReference>
<organism evidence="12 13">
    <name type="scientific">Drosophila kikkawai</name>
    <name type="common">Fruit fly</name>
    <dbReference type="NCBI Taxonomy" id="30033"/>
    <lineage>
        <taxon>Eukaryota</taxon>
        <taxon>Metazoa</taxon>
        <taxon>Ecdysozoa</taxon>
        <taxon>Arthropoda</taxon>
        <taxon>Hexapoda</taxon>
        <taxon>Insecta</taxon>
        <taxon>Pterygota</taxon>
        <taxon>Neoptera</taxon>
        <taxon>Endopterygota</taxon>
        <taxon>Diptera</taxon>
        <taxon>Brachycera</taxon>
        <taxon>Muscomorpha</taxon>
        <taxon>Ephydroidea</taxon>
        <taxon>Drosophilidae</taxon>
        <taxon>Drosophila</taxon>
        <taxon>Sophophora</taxon>
    </lineage>
</organism>
<dbReference type="GO" id="GO:0030234">
    <property type="term" value="F:enzyme regulator activity"/>
    <property type="evidence" value="ECO:0007669"/>
    <property type="project" value="TreeGrafter"/>
</dbReference>
<keyword evidence="8" id="KW-0496">Mitochondrion</keyword>
<dbReference type="Gene3D" id="4.10.95.10">
    <property type="entry name" value="Cytochrome c oxidase, subunit VIa"/>
    <property type="match status" value="1"/>
</dbReference>
<dbReference type="OMA" id="EPFAKYE"/>
<dbReference type="FunFam" id="4.10.95.10:FF:000001">
    <property type="entry name" value="Cytochrome c oxidase subunit 6A, mitochondrial"/>
    <property type="match status" value="1"/>
</dbReference>
<protein>
    <submittedName>
        <fullName evidence="13">Cytochrome c oxidase subunit 6A1, mitochondrial</fullName>
    </submittedName>
</protein>
<keyword evidence="12" id="KW-1185">Reference proteome</keyword>
<feature type="compositionally biased region" description="Basic and acidic residues" evidence="11">
    <location>
        <begin position="70"/>
        <end position="80"/>
    </location>
</feature>
<accession>A0A6P4IAI2</accession>
<evidence type="ECO:0000256" key="3">
    <source>
        <dbReference type="ARBA" id="ARBA00005553"/>
    </source>
</evidence>
<dbReference type="PANTHER" id="PTHR11504">
    <property type="entry name" value="CYTOCHROME C OXIDASE POLYPEPTIDE VIA"/>
    <property type="match status" value="1"/>
</dbReference>
<evidence type="ECO:0000313" key="12">
    <source>
        <dbReference type="Proteomes" id="UP001652661"/>
    </source>
</evidence>
<dbReference type="Proteomes" id="UP001652661">
    <property type="component" value="Chromosome 2R"/>
</dbReference>
<comment type="pathway">
    <text evidence="2">Energy metabolism; oxidative phosphorylation.</text>
</comment>
<dbReference type="InterPro" id="IPR001349">
    <property type="entry name" value="Cyt_c_oxidase_su6a"/>
</dbReference>
<evidence type="ECO:0000256" key="9">
    <source>
        <dbReference type="ARBA" id="ARBA00023136"/>
    </source>
</evidence>
<evidence type="ECO:0000256" key="10">
    <source>
        <dbReference type="RuleBase" id="RU004396"/>
    </source>
</evidence>
<name>A0A6P4IAI2_DROKI</name>
<keyword evidence="9" id="KW-0472">Membrane</keyword>
<dbReference type="OrthoDB" id="5947505at2759"/>
<comment type="subcellular location">
    <subcellularLocation>
        <location evidence="1">Mitochondrion inner membrane</location>
        <topology evidence="1">Single-pass membrane protein</topology>
    </subcellularLocation>
</comment>
<evidence type="ECO:0000256" key="1">
    <source>
        <dbReference type="ARBA" id="ARBA00004434"/>
    </source>
</evidence>
<dbReference type="SUPFAM" id="SSF81411">
    <property type="entry name" value="Mitochondrial cytochrome c oxidase subunit VIa"/>
    <property type="match status" value="1"/>
</dbReference>
<evidence type="ECO:0000256" key="4">
    <source>
        <dbReference type="ARBA" id="ARBA00022692"/>
    </source>
</evidence>
<dbReference type="RefSeq" id="XP_017019756.1">
    <property type="nucleotide sequence ID" value="XM_017164267.3"/>
</dbReference>
<keyword evidence="6" id="KW-0809">Transit peptide</keyword>
<evidence type="ECO:0000256" key="2">
    <source>
        <dbReference type="ARBA" id="ARBA00004673"/>
    </source>
</evidence>
<dbReference type="PANTHER" id="PTHR11504:SF9">
    <property type="entry name" value="CYTOCHROME C OXIDASE SUBUNIT 6A-LIKE"/>
    <property type="match status" value="1"/>
</dbReference>
<proteinExistence type="inferred from homology"/>
<feature type="compositionally biased region" description="Acidic residues" evidence="11">
    <location>
        <begin position="87"/>
        <end position="96"/>
    </location>
</feature>
<evidence type="ECO:0000256" key="7">
    <source>
        <dbReference type="ARBA" id="ARBA00022989"/>
    </source>
</evidence>
<reference evidence="13" key="2">
    <citation type="submission" date="2025-08" db="UniProtKB">
        <authorList>
            <consortium name="RefSeq"/>
        </authorList>
    </citation>
    <scope>IDENTIFICATION</scope>
    <source>
        <strain evidence="13">14028-0561.14</strain>
        <tissue evidence="13">Whole fly</tissue>
    </source>
</reference>
<dbReference type="AlphaFoldDB" id="A0A6P4IAI2"/>
<dbReference type="InterPro" id="IPR036418">
    <property type="entry name" value="Cyt_c_oxidase_su6a_sf"/>
</dbReference>
<keyword evidence="7" id="KW-1133">Transmembrane helix</keyword>
<reference evidence="12" key="1">
    <citation type="submission" date="2025-05" db="UniProtKB">
        <authorList>
            <consortium name="RefSeq"/>
        </authorList>
    </citation>
    <scope>NUCLEOTIDE SEQUENCE [LARGE SCALE GENOMIC DNA]</scope>
    <source>
        <strain evidence="12">14028-0561.14</strain>
    </source>
</reference>
<keyword evidence="5" id="KW-0999">Mitochondrion inner membrane</keyword>